<dbReference type="AlphaFoldDB" id="A0A2S6IN45"/>
<comment type="caution">
    <text evidence="1">The sequence shown here is derived from an EMBL/GenBank/DDBJ whole genome shotgun (WGS) entry which is preliminary data.</text>
</comment>
<proteinExistence type="predicted"/>
<dbReference type="PROSITE" id="PS51257">
    <property type="entry name" value="PROKAR_LIPOPROTEIN"/>
    <property type="match status" value="1"/>
</dbReference>
<gene>
    <name evidence="1" type="ORF">LY01_01264</name>
</gene>
<accession>A0A2S6IN45</accession>
<reference evidence="1 2" key="1">
    <citation type="submission" date="2018-02" db="EMBL/GenBank/DDBJ databases">
        <title>Genomic Encyclopedia of Archaeal and Bacterial Type Strains, Phase II (KMG-II): from individual species to whole genera.</title>
        <authorList>
            <person name="Goeker M."/>
        </authorList>
    </citation>
    <scope>NUCLEOTIDE SEQUENCE [LARGE SCALE GENOMIC DNA]</scope>
    <source>
        <strain evidence="1 2">DSM 16809</strain>
    </source>
</reference>
<evidence type="ECO:0000313" key="2">
    <source>
        <dbReference type="Proteomes" id="UP000239002"/>
    </source>
</evidence>
<dbReference type="EMBL" id="PTJE01000002">
    <property type="protein sequence ID" value="PPK95672.1"/>
    <property type="molecule type" value="Genomic_DNA"/>
</dbReference>
<dbReference type="OrthoDB" id="1435518at2"/>
<dbReference type="RefSeq" id="WP_104514972.1">
    <property type="nucleotide sequence ID" value="NZ_MQVW01000002.1"/>
</dbReference>
<dbReference type="Proteomes" id="UP000239002">
    <property type="component" value="Unassembled WGS sequence"/>
</dbReference>
<organism evidence="1 2">
    <name type="scientific">Nonlabens xylanidelens</name>
    <dbReference type="NCBI Taxonomy" id="191564"/>
    <lineage>
        <taxon>Bacteria</taxon>
        <taxon>Pseudomonadati</taxon>
        <taxon>Bacteroidota</taxon>
        <taxon>Flavobacteriia</taxon>
        <taxon>Flavobacteriales</taxon>
        <taxon>Flavobacteriaceae</taxon>
        <taxon>Nonlabens</taxon>
    </lineage>
</organism>
<sequence>MFNKILFAFCLIAVISCDSSDDNDGNMTNTDFNYFPLSVTNTWNFEITTGTDTPSNESLTVETVSGTEFTLTSDPTDPAGFMTRILSGGALKDENGTLIGNGNIDFGLQGLSNFNVAIVNGTLYDQNANVNTELFSTTGTTSQTVDVYDLDITYQVRTVQQADVAQMVVEGVTYSDIIHSQLIINATISTDVTIGNFTQQVPLLDPQDVIVVDNYWSKDIGLIKSDNQLDYELRDYSTLGLTLPVPQSASILTTQNLTTYTVQ</sequence>
<protein>
    <submittedName>
        <fullName evidence="1">Uncharacterized protein</fullName>
    </submittedName>
</protein>
<keyword evidence="2" id="KW-1185">Reference proteome</keyword>
<name>A0A2S6IN45_9FLAO</name>
<evidence type="ECO:0000313" key="1">
    <source>
        <dbReference type="EMBL" id="PPK95672.1"/>
    </source>
</evidence>